<dbReference type="PANTHER" id="PTHR48021:SF47">
    <property type="entry name" value="GH17672P"/>
    <property type="match status" value="1"/>
</dbReference>
<comment type="subcellular location">
    <subcellularLocation>
        <location evidence="1">Cell membrane</location>
        <topology evidence="1">Multi-pass membrane protein</topology>
    </subcellularLocation>
</comment>
<dbReference type="CDD" id="cd17358">
    <property type="entry name" value="MFS_GLUT6_8_Class3_like"/>
    <property type="match status" value="1"/>
</dbReference>
<feature type="domain" description="Major facilitator superfamily (MFS) profile" evidence="10">
    <location>
        <begin position="14"/>
        <end position="445"/>
    </location>
</feature>
<dbReference type="AlphaFoldDB" id="A0A9P0GIY1"/>
<evidence type="ECO:0000256" key="2">
    <source>
        <dbReference type="ARBA" id="ARBA00022475"/>
    </source>
</evidence>
<evidence type="ECO:0000313" key="11">
    <source>
        <dbReference type="EMBL" id="CAH1112507.1"/>
    </source>
</evidence>
<keyword evidence="5 9" id="KW-0472">Membrane</keyword>
<feature type="transmembrane region" description="Helical" evidence="9">
    <location>
        <begin position="58"/>
        <end position="78"/>
    </location>
</feature>
<evidence type="ECO:0000256" key="6">
    <source>
        <dbReference type="ARBA" id="ARBA00023180"/>
    </source>
</evidence>
<dbReference type="InterPro" id="IPR036259">
    <property type="entry name" value="MFS_trans_sf"/>
</dbReference>
<feature type="transmembrane region" description="Helical" evidence="9">
    <location>
        <begin position="353"/>
        <end position="378"/>
    </location>
</feature>
<dbReference type="GO" id="GO:0051119">
    <property type="term" value="F:sugar transmembrane transporter activity"/>
    <property type="evidence" value="ECO:0007669"/>
    <property type="project" value="InterPro"/>
</dbReference>
<feature type="transmembrane region" description="Helical" evidence="9">
    <location>
        <begin position="416"/>
        <end position="438"/>
    </location>
</feature>
<keyword evidence="4 9" id="KW-1133">Transmembrane helix</keyword>
<dbReference type="PROSITE" id="PS00216">
    <property type="entry name" value="SUGAR_TRANSPORT_1"/>
    <property type="match status" value="1"/>
</dbReference>
<dbReference type="InterPro" id="IPR003663">
    <property type="entry name" value="Sugar/inositol_transpt"/>
</dbReference>
<dbReference type="PANTHER" id="PTHR48021">
    <property type="match status" value="1"/>
</dbReference>
<dbReference type="Proteomes" id="UP001153636">
    <property type="component" value="Chromosome 6"/>
</dbReference>
<dbReference type="InterPro" id="IPR044775">
    <property type="entry name" value="MFS_ERD6/Tret1-like"/>
</dbReference>
<dbReference type="InterPro" id="IPR005828">
    <property type="entry name" value="MFS_sugar_transport-like"/>
</dbReference>
<feature type="transmembrane region" description="Helical" evidence="9">
    <location>
        <begin position="319"/>
        <end position="341"/>
    </location>
</feature>
<name>A0A9P0GIY1_9CUCU</name>
<reference evidence="11" key="1">
    <citation type="submission" date="2022-01" db="EMBL/GenBank/DDBJ databases">
        <authorList>
            <person name="King R."/>
        </authorList>
    </citation>
    <scope>NUCLEOTIDE SEQUENCE</scope>
</reference>
<feature type="transmembrane region" description="Helical" evidence="9">
    <location>
        <begin position="168"/>
        <end position="190"/>
    </location>
</feature>
<protein>
    <recommendedName>
        <fullName evidence="10">Major facilitator superfamily (MFS) profile domain-containing protein</fullName>
    </recommendedName>
</protein>
<evidence type="ECO:0000313" key="12">
    <source>
        <dbReference type="Proteomes" id="UP001153636"/>
    </source>
</evidence>
<keyword evidence="3 9" id="KW-0812">Transmembrane</keyword>
<evidence type="ECO:0000256" key="7">
    <source>
        <dbReference type="ARBA" id="ARBA00024348"/>
    </source>
</evidence>
<dbReference type="InterPro" id="IPR005829">
    <property type="entry name" value="Sugar_transporter_CS"/>
</dbReference>
<dbReference type="InterPro" id="IPR050549">
    <property type="entry name" value="MFS_Trehalose_Transporter"/>
</dbReference>
<evidence type="ECO:0000256" key="1">
    <source>
        <dbReference type="ARBA" id="ARBA00004651"/>
    </source>
</evidence>
<feature type="transmembrane region" description="Helical" evidence="9">
    <location>
        <begin position="289"/>
        <end position="312"/>
    </location>
</feature>
<dbReference type="GO" id="GO:0005886">
    <property type="term" value="C:plasma membrane"/>
    <property type="evidence" value="ECO:0007669"/>
    <property type="project" value="UniProtKB-SubCell"/>
</dbReference>
<keyword evidence="6" id="KW-0325">Glycoprotein</keyword>
<accession>A0A9P0GIY1</accession>
<feature type="transmembrane region" description="Helical" evidence="9">
    <location>
        <begin position="144"/>
        <end position="162"/>
    </location>
</feature>
<dbReference type="FunFam" id="1.20.1250.20:FF:000055">
    <property type="entry name" value="Facilitated trehalose transporter Tret1-2 homolog"/>
    <property type="match status" value="1"/>
</dbReference>
<sequence>MPTSKPDRTFLYIAACVANLASFICGTSFGWSSPEIPLLKNVTTSPLDYEITTSEEGWIGSFLPLAAAIGPLGGGVLADVIGRKTTLLVGTIPFIVAYILNVFATSVLFFYVSRFLCGLAVGIIFTTLPMYIGEIADDECRGSLGSFMQLFIVIGLLFSYALGPYMSIFLFNIILIVPPVLFLLLFFFFIPESPYFLLQAGKINEALGASIRLRGMNKSMVSKELEVMKVQVEQEQKNKGSFFDIFKSKGLRKAIMISVGLVTWQQLSGINIVLFFAQSIFTDAGVSLAPELCTIIIGIVQIFASGCTPLLVERWGKRFLLILSAIGMGIAQGVLAFFFYLKDDQKSDVSSLGWLPILSLIVYIITYCLGFGPIPWAVMGELFPGNVKSVASSATASMCWILGFLVTNYFGILTGLIGKSGCFGMFTACCFIAAAFVYKYVPETTGKNVHEIQYLLGGLGRRLSFQL</sequence>
<feature type="transmembrane region" description="Helical" evidence="9">
    <location>
        <begin position="9"/>
        <end position="31"/>
    </location>
</feature>
<evidence type="ECO:0000259" key="10">
    <source>
        <dbReference type="PROSITE" id="PS50850"/>
    </source>
</evidence>
<feature type="transmembrane region" description="Helical" evidence="9">
    <location>
        <begin position="390"/>
        <end position="410"/>
    </location>
</feature>
<gene>
    <name evidence="11" type="ORF">PSYICH_LOCUS12612</name>
</gene>
<dbReference type="EMBL" id="OV651818">
    <property type="protein sequence ID" value="CAH1112507.1"/>
    <property type="molecule type" value="Genomic_DNA"/>
</dbReference>
<feature type="transmembrane region" description="Helical" evidence="9">
    <location>
        <begin position="85"/>
        <end position="104"/>
    </location>
</feature>
<dbReference type="Pfam" id="PF00083">
    <property type="entry name" value="Sugar_tr"/>
    <property type="match status" value="1"/>
</dbReference>
<proteinExistence type="inferred from homology"/>
<feature type="transmembrane region" description="Helical" evidence="9">
    <location>
        <begin position="110"/>
        <end position="132"/>
    </location>
</feature>
<keyword evidence="8" id="KW-0813">Transport</keyword>
<dbReference type="Gene3D" id="1.20.1250.20">
    <property type="entry name" value="MFS general substrate transporter like domains"/>
    <property type="match status" value="1"/>
</dbReference>
<dbReference type="PRINTS" id="PR00171">
    <property type="entry name" value="SUGRTRNSPORT"/>
</dbReference>
<dbReference type="SUPFAM" id="SSF103473">
    <property type="entry name" value="MFS general substrate transporter"/>
    <property type="match status" value="1"/>
</dbReference>
<dbReference type="NCBIfam" id="TIGR00879">
    <property type="entry name" value="SP"/>
    <property type="match status" value="1"/>
</dbReference>
<comment type="similarity">
    <text evidence="7">Belongs to the major facilitator superfamily. Sugar transporter (TC 2.A.1.1) family. Trehalose transporter subfamily.</text>
</comment>
<dbReference type="InterPro" id="IPR020846">
    <property type="entry name" value="MFS_dom"/>
</dbReference>
<evidence type="ECO:0000256" key="3">
    <source>
        <dbReference type="ARBA" id="ARBA00022692"/>
    </source>
</evidence>
<organism evidence="11 12">
    <name type="scientific">Psylliodes chrysocephalus</name>
    <dbReference type="NCBI Taxonomy" id="3402493"/>
    <lineage>
        <taxon>Eukaryota</taxon>
        <taxon>Metazoa</taxon>
        <taxon>Ecdysozoa</taxon>
        <taxon>Arthropoda</taxon>
        <taxon>Hexapoda</taxon>
        <taxon>Insecta</taxon>
        <taxon>Pterygota</taxon>
        <taxon>Neoptera</taxon>
        <taxon>Endopterygota</taxon>
        <taxon>Coleoptera</taxon>
        <taxon>Polyphaga</taxon>
        <taxon>Cucujiformia</taxon>
        <taxon>Chrysomeloidea</taxon>
        <taxon>Chrysomelidae</taxon>
        <taxon>Galerucinae</taxon>
        <taxon>Alticini</taxon>
        <taxon>Psylliodes</taxon>
    </lineage>
</organism>
<dbReference type="PROSITE" id="PS00217">
    <property type="entry name" value="SUGAR_TRANSPORT_2"/>
    <property type="match status" value="1"/>
</dbReference>
<keyword evidence="12" id="KW-1185">Reference proteome</keyword>
<evidence type="ECO:0000256" key="9">
    <source>
        <dbReference type="SAM" id="Phobius"/>
    </source>
</evidence>
<keyword evidence="2" id="KW-1003">Cell membrane</keyword>
<dbReference type="PROSITE" id="PS50850">
    <property type="entry name" value="MFS"/>
    <property type="match status" value="1"/>
</dbReference>
<dbReference type="OrthoDB" id="4142200at2759"/>
<evidence type="ECO:0000256" key="8">
    <source>
        <dbReference type="RuleBase" id="RU003346"/>
    </source>
</evidence>
<evidence type="ECO:0000256" key="5">
    <source>
        <dbReference type="ARBA" id="ARBA00023136"/>
    </source>
</evidence>
<evidence type="ECO:0000256" key="4">
    <source>
        <dbReference type="ARBA" id="ARBA00022989"/>
    </source>
</evidence>
<feature type="transmembrane region" description="Helical" evidence="9">
    <location>
        <begin position="254"/>
        <end position="277"/>
    </location>
</feature>